<evidence type="ECO:0000256" key="12">
    <source>
        <dbReference type="ARBA" id="ARBA00023065"/>
    </source>
</evidence>
<dbReference type="InterPro" id="IPR003593">
    <property type="entry name" value="AAA+_ATPase"/>
</dbReference>
<comment type="similarity">
    <text evidence="2">Belongs to the ABC transporter superfamily. ABCB family. Multidrug resistance exporter (TC 3.A.1.201) subfamily.</text>
</comment>
<evidence type="ECO:0000256" key="8">
    <source>
        <dbReference type="ARBA" id="ARBA00022840"/>
    </source>
</evidence>
<keyword evidence="13" id="KW-0496">Mitochondrion</keyword>
<dbReference type="Pfam" id="PF00083">
    <property type="entry name" value="Sugar_tr"/>
    <property type="match status" value="1"/>
</dbReference>
<evidence type="ECO:0000256" key="7">
    <source>
        <dbReference type="ARBA" id="ARBA00022792"/>
    </source>
</evidence>
<keyword evidence="4" id="KW-0633">Potassium transport</keyword>
<dbReference type="GO" id="GO:0016887">
    <property type="term" value="F:ATP hydrolysis activity"/>
    <property type="evidence" value="ECO:0007669"/>
    <property type="project" value="InterPro"/>
</dbReference>
<feature type="transmembrane region" description="Helical" evidence="19">
    <location>
        <begin position="223"/>
        <end position="245"/>
    </location>
</feature>
<feature type="transmembrane region" description="Helical" evidence="19">
    <location>
        <begin position="420"/>
        <end position="439"/>
    </location>
</feature>
<dbReference type="SUPFAM" id="SSF90123">
    <property type="entry name" value="ABC transporter transmembrane region"/>
    <property type="match status" value="1"/>
</dbReference>
<dbReference type="Gene3D" id="1.20.1250.20">
    <property type="entry name" value="MFS general substrate transporter like domains"/>
    <property type="match status" value="1"/>
</dbReference>
<keyword evidence="10" id="KW-0630">Potassium</keyword>
<dbReference type="InterPro" id="IPR039421">
    <property type="entry name" value="Type_1_exporter"/>
</dbReference>
<feature type="transmembrane region" description="Helical" evidence="19">
    <location>
        <begin position="746"/>
        <end position="770"/>
    </location>
</feature>
<evidence type="ECO:0000313" key="24">
    <source>
        <dbReference type="Proteomes" id="UP000218231"/>
    </source>
</evidence>
<feature type="transmembrane region" description="Helical" evidence="19">
    <location>
        <begin position="363"/>
        <end position="380"/>
    </location>
</feature>
<dbReference type="AlphaFoldDB" id="A0A2A2M176"/>
<dbReference type="PROSITE" id="PS50893">
    <property type="entry name" value="ABC_TRANSPORTER_2"/>
    <property type="match status" value="1"/>
</dbReference>
<evidence type="ECO:0000256" key="2">
    <source>
        <dbReference type="ARBA" id="ARBA00007577"/>
    </source>
</evidence>
<feature type="domain" description="ABC transporter" evidence="21">
    <location>
        <begin position="1024"/>
        <end position="1261"/>
    </location>
</feature>
<feature type="compositionally biased region" description="Low complexity" evidence="18">
    <location>
        <begin position="328"/>
        <end position="339"/>
    </location>
</feature>
<dbReference type="FunFam" id="3.40.50.300:FF:000403">
    <property type="entry name" value="ATP-binding cassette sub-family B member 8, mitochondrial"/>
    <property type="match status" value="1"/>
</dbReference>
<protein>
    <recommendedName>
        <fullName evidence="15">Mitochondrial potassium channel ATP-binding subunit</fullName>
    </recommendedName>
    <alternativeName>
        <fullName evidence="17">ATP-binding cassette sub-family B member 8, mitochondrial</fullName>
    </alternativeName>
    <alternativeName>
        <fullName evidence="16">Mitochondrial sulfonylurea-receptor</fullName>
    </alternativeName>
</protein>
<evidence type="ECO:0000259" key="22">
    <source>
        <dbReference type="PROSITE" id="PS50929"/>
    </source>
</evidence>
<evidence type="ECO:0000256" key="3">
    <source>
        <dbReference type="ARBA" id="ARBA00022448"/>
    </source>
</evidence>
<evidence type="ECO:0000256" key="14">
    <source>
        <dbReference type="ARBA" id="ARBA00023136"/>
    </source>
</evidence>
<sequence length="1269" mass="141450">MKFDEFLFQHLGEMGRYQRIQFLLVCLPTVIVSMHALSWTFAAVHVPYRCAFDNEKSDAPYYKTSNLLEYKTCKDQSLMSVNLTRKEEKGITCFYDECHFANDSKSVCSKHVFDHSKVTYSAIDRWEITCDRGYIKATVQAVYYVGQMIGSMTFGVLGDKIGRKKVFFIAIVLQIICGLLIPLAPCWPVYALFRLGTGVSHPGIFVIAVVIGMELVGPKYRKLASVITGIFFGLGQVILGIEAMFITDYRWLHVGIASPALLFISYWWIVPESARWLVNQKRYEEADKVLRKAAKTNGVTLPDRWWEQLDDYKAADANTEGEGSALRSNEPASSSSENAKTSEAKQKYGAMDLFRTPELRRRTIVVFFLWPVVSMIYYGMTMKADVLGGDIYVNFIFAAAVEVPALILVYLFIDRAGRRIILATGYFLAGACLILNWIFTELGWADSNWVAIPQMLITKGSITATYAAIYTYSPELFPTAIRNTAMGCCSTIARVGAVTASYVAMWIVERFGKVFMIVPFGVMSVLAAILTILFLPETMGKNLPETIQEIEAEAKSKKGNGDEHLGQEMQPLKTSRCSMSLSIFAATRLQNLTTSLRFTGTRFYSNYTFKSFKNVSSLRPLLKQWVQTPAKYQKACQSARLLGLGFSFTSFLPRKLSCEPKASKLSRRTDHLREAGDQPEPKLSLRDLWGLIRPYFGWLLAAIVCAFLTAVINIKVPLYLGDLINGMVELIKGNVEWNVEFLKPHAIRLLTCYLAQAVLTFANITFLTILGERMATDLRVQLFRQLLLLDMQFFDSQKTGELTSRLNSDVQEFKSSFKLTVAQGLKTIAQTIGCVMSLIYISPKLTLLTVSIVPGVVFFGAIFGALLRTLSRRAQAQSAIAASVAEEAFSNIQVVKAYATEELETKLFRQETEKADVLNEELGMGIGLFQGATNLFLNGIVLGVLYGGAQMIKTGGEMSPGALMSFLVSAQTIQKSLSQLSIVFGNALKGWTAAARVFQFLNLQPIMRMDDGVCIPYHTLWGEIKFENVGFSYPNRPGHKVFDRLNLTIPAGQVIALCGPSGEGKTTITALMERFYDPQEGRITLDGQDLRTLNLEWLRGQVIGLISQEPVLFAMTIEENIRYGKPNATDQEVREAAVMAHADEFIGRFPQGYKTLVGQRGQQLSGGQKQRIAIARALLKNPPILILDEATSALDSTSERLVKDALDKAMKGRTVLVIAHRLSTIKSANVICVIKNHKVAEQGSHSELMRMKGLYYNLVQAQTLSDDNE</sequence>
<dbReference type="InterPro" id="IPR003439">
    <property type="entry name" value="ABC_transporter-like_ATP-bd"/>
</dbReference>
<evidence type="ECO:0000256" key="16">
    <source>
        <dbReference type="ARBA" id="ARBA00041416"/>
    </source>
</evidence>
<feature type="domain" description="ABC transmembrane type-1" evidence="22">
    <location>
        <begin position="700"/>
        <end position="989"/>
    </location>
</feature>
<dbReference type="InterPro" id="IPR036640">
    <property type="entry name" value="ABC1_TM_sf"/>
</dbReference>
<evidence type="ECO:0000259" key="20">
    <source>
        <dbReference type="PROSITE" id="PS50850"/>
    </source>
</evidence>
<keyword evidence="7" id="KW-0999">Mitochondrion inner membrane</keyword>
<evidence type="ECO:0000256" key="4">
    <source>
        <dbReference type="ARBA" id="ARBA00022538"/>
    </source>
</evidence>
<dbReference type="Gene3D" id="1.20.1560.10">
    <property type="entry name" value="ABC transporter type 1, transmembrane domain"/>
    <property type="match status" value="1"/>
</dbReference>
<feature type="transmembrane region" description="Helical" evidence="19">
    <location>
        <begin position="514"/>
        <end position="535"/>
    </location>
</feature>
<dbReference type="InterPro" id="IPR011527">
    <property type="entry name" value="ABC1_TM_dom"/>
</dbReference>
<keyword evidence="12" id="KW-0406">Ion transport</keyword>
<gene>
    <name evidence="23" type="ORF">WR25_06102</name>
</gene>
<dbReference type="InterPro" id="IPR020846">
    <property type="entry name" value="MFS_dom"/>
</dbReference>
<dbReference type="PROSITE" id="PS50929">
    <property type="entry name" value="ABC_TM1F"/>
    <property type="match status" value="1"/>
</dbReference>
<dbReference type="GO" id="GO:0090374">
    <property type="term" value="P:oligopeptide export from mitochondrion"/>
    <property type="evidence" value="ECO:0007669"/>
    <property type="project" value="TreeGrafter"/>
</dbReference>
<keyword evidence="11 19" id="KW-1133">Transmembrane helix</keyword>
<dbReference type="PANTHER" id="PTHR43394">
    <property type="entry name" value="ATP-DEPENDENT PERMEASE MDL1, MITOCHONDRIAL"/>
    <property type="match status" value="1"/>
</dbReference>
<evidence type="ECO:0000256" key="9">
    <source>
        <dbReference type="ARBA" id="ARBA00022946"/>
    </source>
</evidence>
<evidence type="ECO:0000256" key="13">
    <source>
        <dbReference type="ARBA" id="ARBA00023128"/>
    </source>
</evidence>
<name>A0A2A2M176_9BILA</name>
<dbReference type="InterPro" id="IPR005828">
    <property type="entry name" value="MFS_sugar_transport-like"/>
</dbReference>
<feature type="transmembrane region" description="Helical" evidence="19">
    <location>
        <begin position="166"/>
        <end position="193"/>
    </location>
</feature>
<proteinExistence type="inferred from homology"/>
<evidence type="ECO:0000256" key="1">
    <source>
        <dbReference type="ARBA" id="ARBA00004448"/>
    </source>
</evidence>
<dbReference type="InterPro" id="IPR027417">
    <property type="entry name" value="P-loop_NTPase"/>
</dbReference>
<feature type="transmembrane region" description="Helical" evidence="19">
    <location>
        <begin position="695"/>
        <end position="714"/>
    </location>
</feature>
<feature type="transmembrane region" description="Helical" evidence="19">
    <location>
        <begin position="20"/>
        <end position="44"/>
    </location>
</feature>
<comment type="subcellular location">
    <subcellularLocation>
        <location evidence="1">Mitochondrion inner membrane</location>
        <topology evidence="1">Multi-pass membrane protein</topology>
    </subcellularLocation>
</comment>
<dbReference type="OrthoDB" id="6500128at2759"/>
<feature type="transmembrane region" description="Helical" evidence="19">
    <location>
        <begin position="251"/>
        <end position="270"/>
    </location>
</feature>
<dbReference type="Pfam" id="PF00664">
    <property type="entry name" value="ABC_membrane"/>
    <property type="match status" value="1"/>
</dbReference>
<dbReference type="GO" id="GO:0006813">
    <property type="term" value="P:potassium ion transport"/>
    <property type="evidence" value="ECO:0007669"/>
    <property type="project" value="UniProtKB-KW"/>
</dbReference>
<keyword evidence="24" id="KW-1185">Reference proteome</keyword>
<dbReference type="GO" id="GO:0005743">
    <property type="term" value="C:mitochondrial inner membrane"/>
    <property type="evidence" value="ECO:0007669"/>
    <property type="project" value="UniProtKB-SubCell"/>
</dbReference>
<evidence type="ECO:0000259" key="21">
    <source>
        <dbReference type="PROSITE" id="PS50893"/>
    </source>
</evidence>
<dbReference type="Gene3D" id="3.40.50.300">
    <property type="entry name" value="P-loop containing nucleotide triphosphate hydrolases"/>
    <property type="match status" value="1"/>
</dbReference>
<dbReference type="GO" id="GO:0005524">
    <property type="term" value="F:ATP binding"/>
    <property type="evidence" value="ECO:0007669"/>
    <property type="project" value="UniProtKB-KW"/>
</dbReference>
<evidence type="ECO:0000256" key="15">
    <source>
        <dbReference type="ARBA" id="ARBA00040439"/>
    </source>
</evidence>
<evidence type="ECO:0000256" key="5">
    <source>
        <dbReference type="ARBA" id="ARBA00022692"/>
    </source>
</evidence>
<feature type="region of interest" description="Disordered" evidence="18">
    <location>
        <begin position="320"/>
        <end position="343"/>
    </location>
</feature>
<keyword evidence="9" id="KW-0809">Transit peptide</keyword>
<feature type="transmembrane region" description="Helical" evidence="19">
    <location>
        <begin position="484"/>
        <end position="508"/>
    </location>
</feature>
<feature type="transmembrane region" description="Helical" evidence="19">
    <location>
        <begin position="824"/>
        <end position="841"/>
    </location>
</feature>
<feature type="domain" description="Major facilitator superfamily (MFS) profile" evidence="20">
    <location>
        <begin position="89"/>
        <end position="539"/>
    </location>
</feature>
<dbReference type="FunFam" id="1.20.1560.10:FF:000016">
    <property type="entry name" value="ATP-binding cassette sub-family B member 8, mitochondrial"/>
    <property type="match status" value="1"/>
</dbReference>
<dbReference type="STRING" id="2018661.A0A2A2M176"/>
<dbReference type="EMBL" id="LIAE01006277">
    <property type="protein sequence ID" value="PAV91967.1"/>
    <property type="molecule type" value="Genomic_DNA"/>
</dbReference>
<dbReference type="PROSITE" id="PS50850">
    <property type="entry name" value="MFS"/>
    <property type="match status" value="1"/>
</dbReference>
<evidence type="ECO:0000256" key="19">
    <source>
        <dbReference type="SAM" id="Phobius"/>
    </source>
</evidence>
<keyword evidence="14 19" id="KW-0472">Membrane</keyword>
<evidence type="ECO:0000313" key="23">
    <source>
        <dbReference type="EMBL" id="PAV91967.1"/>
    </source>
</evidence>
<evidence type="ECO:0000256" key="6">
    <source>
        <dbReference type="ARBA" id="ARBA00022741"/>
    </source>
</evidence>
<evidence type="ECO:0000256" key="17">
    <source>
        <dbReference type="ARBA" id="ARBA00042968"/>
    </source>
</evidence>
<dbReference type="SUPFAM" id="SSF103473">
    <property type="entry name" value="MFS general substrate transporter"/>
    <property type="match status" value="1"/>
</dbReference>
<reference evidence="23 24" key="1">
    <citation type="journal article" date="2017" name="Curr. Biol.">
        <title>Genome architecture and evolution of a unichromosomal asexual nematode.</title>
        <authorList>
            <person name="Fradin H."/>
            <person name="Zegar C."/>
            <person name="Gutwein M."/>
            <person name="Lucas J."/>
            <person name="Kovtun M."/>
            <person name="Corcoran D."/>
            <person name="Baugh L.R."/>
            <person name="Kiontke K."/>
            <person name="Gunsalus K."/>
            <person name="Fitch D.H."/>
            <person name="Piano F."/>
        </authorList>
    </citation>
    <scope>NUCLEOTIDE SEQUENCE [LARGE SCALE GENOMIC DNA]</scope>
    <source>
        <strain evidence="23">PF1309</strain>
    </source>
</reference>
<organism evidence="23 24">
    <name type="scientific">Diploscapter pachys</name>
    <dbReference type="NCBI Taxonomy" id="2018661"/>
    <lineage>
        <taxon>Eukaryota</taxon>
        <taxon>Metazoa</taxon>
        <taxon>Ecdysozoa</taxon>
        <taxon>Nematoda</taxon>
        <taxon>Chromadorea</taxon>
        <taxon>Rhabditida</taxon>
        <taxon>Rhabditina</taxon>
        <taxon>Rhabditomorpha</taxon>
        <taxon>Rhabditoidea</taxon>
        <taxon>Rhabditidae</taxon>
        <taxon>Diploscapter</taxon>
    </lineage>
</organism>
<dbReference type="InterPro" id="IPR036259">
    <property type="entry name" value="MFS_trans_sf"/>
</dbReference>
<dbReference type="Proteomes" id="UP000218231">
    <property type="component" value="Unassembled WGS sequence"/>
</dbReference>
<comment type="caution">
    <text evidence="23">The sequence shown here is derived from an EMBL/GenBank/DDBJ whole genome shotgun (WGS) entry which is preliminary data.</text>
</comment>
<keyword evidence="5 19" id="KW-0812">Transmembrane</keyword>
<dbReference type="InterPro" id="IPR017871">
    <property type="entry name" value="ABC_transporter-like_CS"/>
</dbReference>
<keyword evidence="3" id="KW-0813">Transport</keyword>
<feature type="transmembrane region" description="Helical" evidence="19">
    <location>
        <begin position="392"/>
        <end position="413"/>
    </location>
</feature>
<feature type="transmembrane region" description="Helical" evidence="19">
    <location>
        <begin position="451"/>
        <end position="472"/>
    </location>
</feature>
<dbReference type="CDD" id="cd18574">
    <property type="entry name" value="ABC_6TM_ABCB8_like"/>
    <property type="match status" value="1"/>
</dbReference>
<evidence type="ECO:0000256" key="10">
    <source>
        <dbReference type="ARBA" id="ARBA00022958"/>
    </source>
</evidence>
<evidence type="ECO:0000256" key="11">
    <source>
        <dbReference type="ARBA" id="ARBA00022989"/>
    </source>
</evidence>
<dbReference type="GO" id="GO:0015421">
    <property type="term" value="F:ABC-type oligopeptide transporter activity"/>
    <property type="evidence" value="ECO:0007669"/>
    <property type="project" value="TreeGrafter"/>
</dbReference>
<dbReference type="CDD" id="cd17317">
    <property type="entry name" value="MFS_SLC22"/>
    <property type="match status" value="1"/>
</dbReference>
<dbReference type="CDD" id="cd03249">
    <property type="entry name" value="ABC_MTABC3_MDL1_MDL2"/>
    <property type="match status" value="1"/>
</dbReference>
<dbReference type="SMART" id="SM00382">
    <property type="entry name" value="AAA"/>
    <property type="match status" value="1"/>
</dbReference>
<evidence type="ECO:0000256" key="18">
    <source>
        <dbReference type="SAM" id="MobiDB-lite"/>
    </source>
</evidence>
<feature type="transmembrane region" description="Helical" evidence="19">
    <location>
        <begin position="199"/>
        <end position="216"/>
    </location>
</feature>
<dbReference type="Pfam" id="PF00005">
    <property type="entry name" value="ABC_tran"/>
    <property type="match status" value="1"/>
</dbReference>
<dbReference type="PANTHER" id="PTHR43394:SF17">
    <property type="entry name" value="MITOCHONDRIAL POTASSIUM CHANNEL ATP-BINDING SUBUNIT"/>
    <property type="match status" value="1"/>
</dbReference>
<accession>A0A2A2M176</accession>
<dbReference type="SUPFAM" id="SSF52540">
    <property type="entry name" value="P-loop containing nucleoside triphosphate hydrolases"/>
    <property type="match status" value="1"/>
</dbReference>
<keyword evidence="6" id="KW-0547">Nucleotide-binding</keyword>
<feature type="transmembrane region" description="Helical" evidence="19">
    <location>
        <begin position="847"/>
        <end position="867"/>
    </location>
</feature>
<keyword evidence="8" id="KW-0067">ATP-binding</keyword>
<dbReference type="PROSITE" id="PS00211">
    <property type="entry name" value="ABC_TRANSPORTER_1"/>
    <property type="match status" value="1"/>
</dbReference>